<evidence type="ECO:0000313" key="1">
    <source>
        <dbReference type="EMBL" id="VDP90261.1"/>
    </source>
</evidence>
<proteinExistence type="predicted"/>
<protein>
    <submittedName>
        <fullName evidence="3">Phasin_2 domain-containing protein</fullName>
    </submittedName>
</protein>
<dbReference type="EMBL" id="UZAN01054056">
    <property type="protein sequence ID" value="VDP90261.1"/>
    <property type="molecule type" value="Genomic_DNA"/>
</dbReference>
<keyword evidence="2" id="KW-1185">Reference proteome</keyword>
<gene>
    <name evidence="1" type="ORF">ECPE_LOCUS12989</name>
</gene>
<sequence length="104" mass="11401">MYYELFESSDEDTLPMRETPMPQEVFETSDWASTQIALEAALVVFDLQGAIIHELRGKIAALDIDISQLTAAAASHAITSSKQQIFDTAVKLESATISAKQILI</sequence>
<reference evidence="1 2" key="2">
    <citation type="submission" date="2018-11" db="EMBL/GenBank/DDBJ databases">
        <authorList>
            <consortium name="Pathogen Informatics"/>
        </authorList>
    </citation>
    <scope>NUCLEOTIDE SEQUENCE [LARGE SCALE GENOMIC DNA]</scope>
    <source>
        <strain evidence="1 2">Egypt</strain>
    </source>
</reference>
<organism evidence="3">
    <name type="scientific">Echinostoma caproni</name>
    <dbReference type="NCBI Taxonomy" id="27848"/>
    <lineage>
        <taxon>Eukaryota</taxon>
        <taxon>Metazoa</taxon>
        <taxon>Spiralia</taxon>
        <taxon>Lophotrochozoa</taxon>
        <taxon>Platyhelminthes</taxon>
        <taxon>Trematoda</taxon>
        <taxon>Digenea</taxon>
        <taxon>Plagiorchiida</taxon>
        <taxon>Echinostomata</taxon>
        <taxon>Echinostomatoidea</taxon>
        <taxon>Echinostomatidae</taxon>
        <taxon>Echinostoma</taxon>
    </lineage>
</organism>
<name>A0A183B1A4_9TREM</name>
<dbReference type="WBParaSite" id="ECPE_0001302701-mRNA-1">
    <property type="protein sequence ID" value="ECPE_0001302701-mRNA-1"/>
    <property type="gene ID" value="ECPE_0001302701"/>
</dbReference>
<dbReference type="Proteomes" id="UP000272942">
    <property type="component" value="Unassembled WGS sequence"/>
</dbReference>
<reference evidence="3" key="1">
    <citation type="submission" date="2016-06" db="UniProtKB">
        <authorList>
            <consortium name="WormBaseParasite"/>
        </authorList>
    </citation>
    <scope>IDENTIFICATION</scope>
</reference>
<dbReference type="AlphaFoldDB" id="A0A183B1A4"/>
<accession>A0A183B1A4</accession>
<evidence type="ECO:0000313" key="2">
    <source>
        <dbReference type="Proteomes" id="UP000272942"/>
    </source>
</evidence>
<evidence type="ECO:0000313" key="3">
    <source>
        <dbReference type="WBParaSite" id="ECPE_0001302701-mRNA-1"/>
    </source>
</evidence>